<reference evidence="2" key="1">
    <citation type="submission" date="2016-02" db="EMBL/GenBank/DDBJ databases">
        <authorList>
            <person name="Rodrigo-Torres Lidia"/>
            <person name="Arahal R.David."/>
        </authorList>
    </citation>
    <scope>NUCLEOTIDE SEQUENCE [LARGE SCALE GENOMIC DNA]</scope>
    <source>
        <strain evidence="2">CECT 8713</strain>
    </source>
</reference>
<evidence type="ECO:0000313" key="1">
    <source>
        <dbReference type="EMBL" id="CZF82802.1"/>
    </source>
</evidence>
<proteinExistence type="predicted"/>
<evidence type="ECO:0000313" key="2">
    <source>
        <dbReference type="Proteomes" id="UP000073601"/>
    </source>
</evidence>
<dbReference type="Proteomes" id="UP000073601">
    <property type="component" value="Unassembled WGS sequence"/>
</dbReference>
<protein>
    <recommendedName>
        <fullName evidence="3">Transposase</fullName>
    </recommendedName>
</protein>
<gene>
    <name evidence="1" type="ORF">GMA8713_02367</name>
</gene>
<dbReference type="AlphaFoldDB" id="A0A128F7Q6"/>
<evidence type="ECO:0008006" key="3">
    <source>
        <dbReference type="Google" id="ProtNLM"/>
    </source>
</evidence>
<accession>A0A128F7Q6</accession>
<sequence>MKDLRVHDVEVTDAINAVLEKAPNARFWKCFWLIKRKHKRFNHKCVYRVYCRMGLNLQHRQKRVLPR</sequence>
<keyword evidence="2" id="KW-1185">Reference proteome</keyword>
<organism evidence="1 2">
    <name type="scientific">Grimontia marina</name>
    <dbReference type="NCBI Taxonomy" id="646534"/>
    <lineage>
        <taxon>Bacteria</taxon>
        <taxon>Pseudomonadati</taxon>
        <taxon>Pseudomonadota</taxon>
        <taxon>Gammaproteobacteria</taxon>
        <taxon>Vibrionales</taxon>
        <taxon>Vibrionaceae</taxon>
        <taxon>Grimontia</taxon>
    </lineage>
</organism>
<name>A0A128F7Q6_9GAMM</name>
<dbReference type="EMBL" id="FIZY01000020">
    <property type="protein sequence ID" value="CZF82802.1"/>
    <property type="molecule type" value="Genomic_DNA"/>
</dbReference>